<dbReference type="EMBL" id="KF740664">
    <property type="protein sequence ID" value="AHH01908.1"/>
    <property type="molecule type" value="Genomic_DNA"/>
</dbReference>
<evidence type="ECO:0000313" key="2">
    <source>
        <dbReference type="Proteomes" id="UP000202176"/>
    </source>
</evidence>
<dbReference type="Proteomes" id="UP000202176">
    <property type="component" value="Segment"/>
</dbReference>
<dbReference type="OrthoDB" id="13550at10239"/>
<sequence length="252" mass="28684">MQTFTLTFGDVAENHTGMQKIGKEAKEGLTFDELQSALIWFSEKGCNCDLYELNQLLPEGFEGEKAYFLIIRNGLSALTKASPSEFFEEQERLDKDTKAFMYGRVVNKKARHNLCFGPENSEPDYQQGRGRVVSFDQVPLLTQVRNSLVQPFGQKAQDLMVEGNYYYDIQKCFIGFHGDSERKIVIGLRLGQPFPLHFQWFEGGRKIGQRVEFSLNNGDVYAMSSKTVGSDWKRKKILTLRHAAGSVKSLKL</sequence>
<dbReference type="Gene3D" id="2.60.120.590">
    <property type="entry name" value="Alpha-ketoglutarate-dependent dioxygenase AlkB-like"/>
    <property type="match status" value="1"/>
</dbReference>
<dbReference type="RefSeq" id="YP_009001243.1">
    <property type="nucleotide sequence ID" value="NC_023423.1"/>
</dbReference>
<proteinExistence type="predicted"/>
<reference evidence="1 2" key="1">
    <citation type="journal article" date="2014" name="Proc. Natl. Acad. Sci. U.S.A.">
        <title>Thirty-thousand-year-old distant relative of giant icosahedral DNA viruses with a pandoravirus morphology.</title>
        <authorList>
            <person name="Legendre M."/>
            <person name="Bartoli J."/>
            <person name="Shmakova L."/>
            <person name="Jeudy S."/>
            <person name="Labadie K."/>
            <person name="Adrait A."/>
            <person name="Lescot M."/>
            <person name="Poirot O."/>
            <person name="Bertaux L."/>
            <person name="Bruley C."/>
            <person name="Coute Y."/>
            <person name="Rivkina E."/>
            <person name="Abergel C."/>
            <person name="Claverie J.M."/>
        </authorList>
    </citation>
    <scope>NUCLEOTIDE SEQUENCE [LARGE SCALE GENOMIC DNA]</scope>
    <source>
        <strain evidence="1">P1084-T</strain>
    </source>
</reference>
<organism evidence="1 2">
    <name type="scientific">Pithovirus sibericum</name>
    <dbReference type="NCBI Taxonomy" id="1450746"/>
    <lineage>
        <taxon>Viruses</taxon>
        <taxon>Pithoviruses</taxon>
        <taxon>Orthopithovirinae</taxon>
        <taxon>Alphapithovirus</taxon>
        <taxon>Alphapithovirus sibericum</taxon>
    </lineage>
</organism>
<keyword evidence="2" id="KW-1185">Reference proteome</keyword>
<protein>
    <submittedName>
        <fullName evidence="1">2OG-Fe(II) oxygenase</fullName>
    </submittedName>
</protein>
<accession>W5S564</accession>
<name>W5S564_9VIRU</name>
<dbReference type="InterPro" id="IPR037151">
    <property type="entry name" value="AlkB-like_sf"/>
</dbReference>
<dbReference type="KEGG" id="vg:18266369"/>
<dbReference type="GeneID" id="18266369"/>
<gene>
    <name evidence="1" type="ORF">pv_341</name>
</gene>
<evidence type="ECO:0000313" key="1">
    <source>
        <dbReference type="EMBL" id="AHH01908.1"/>
    </source>
</evidence>